<dbReference type="Pfam" id="PF00856">
    <property type="entry name" value="SET"/>
    <property type="match status" value="1"/>
</dbReference>
<evidence type="ECO:0000256" key="1">
    <source>
        <dbReference type="SAM" id="MobiDB-lite"/>
    </source>
</evidence>
<dbReference type="PANTHER" id="PTHR47332">
    <property type="entry name" value="SET DOMAIN-CONTAINING PROTEIN 5"/>
    <property type="match status" value="1"/>
</dbReference>
<gene>
    <name evidence="3" type="ORF">K435DRAFT_781362</name>
</gene>
<reference evidence="3 4" key="1">
    <citation type="journal article" date="2019" name="Nat. Ecol. Evol.">
        <title>Megaphylogeny resolves global patterns of mushroom evolution.</title>
        <authorList>
            <person name="Varga T."/>
            <person name="Krizsan K."/>
            <person name="Foldi C."/>
            <person name="Dima B."/>
            <person name="Sanchez-Garcia M."/>
            <person name="Sanchez-Ramirez S."/>
            <person name="Szollosi G.J."/>
            <person name="Szarkandi J.G."/>
            <person name="Papp V."/>
            <person name="Albert L."/>
            <person name="Andreopoulos W."/>
            <person name="Angelini C."/>
            <person name="Antonin V."/>
            <person name="Barry K.W."/>
            <person name="Bougher N.L."/>
            <person name="Buchanan P."/>
            <person name="Buyck B."/>
            <person name="Bense V."/>
            <person name="Catcheside P."/>
            <person name="Chovatia M."/>
            <person name="Cooper J."/>
            <person name="Damon W."/>
            <person name="Desjardin D."/>
            <person name="Finy P."/>
            <person name="Geml J."/>
            <person name="Haridas S."/>
            <person name="Hughes K."/>
            <person name="Justo A."/>
            <person name="Karasinski D."/>
            <person name="Kautmanova I."/>
            <person name="Kiss B."/>
            <person name="Kocsube S."/>
            <person name="Kotiranta H."/>
            <person name="LaButti K.M."/>
            <person name="Lechner B.E."/>
            <person name="Liimatainen K."/>
            <person name="Lipzen A."/>
            <person name="Lukacs Z."/>
            <person name="Mihaltcheva S."/>
            <person name="Morgado L.N."/>
            <person name="Niskanen T."/>
            <person name="Noordeloos M.E."/>
            <person name="Ohm R.A."/>
            <person name="Ortiz-Santana B."/>
            <person name="Ovrebo C."/>
            <person name="Racz N."/>
            <person name="Riley R."/>
            <person name="Savchenko A."/>
            <person name="Shiryaev A."/>
            <person name="Soop K."/>
            <person name="Spirin V."/>
            <person name="Szebenyi C."/>
            <person name="Tomsovsky M."/>
            <person name="Tulloss R.E."/>
            <person name="Uehling J."/>
            <person name="Grigoriev I.V."/>
            <person name="Vagvolgyi C."/>
            <person name="Papp T."/>
            <person name="Martin F.M."/>
            <person name="Miettinen O."/>
            <person name="Hibbett D.S."/>
            <person name="Nagy L.G."/>
        </authorList>
    </citation>
    <scope>NUCLEOTIDE SEQUENCE [LARGE SCALE GENOMIC DNA]</scope>
    <source>
        <strain evidence="3 4">CBS 962.96</strain>
    </source>
</reference>
<proteinExistence type="predicted"/>
<sequence>MKRGFLNTSKGRATMSAPTTSSSSTAKSPAPFIDLSSQSQKTVNVDRYEPEIDFKELDGTRTDHDDLEWIVSRQPSTEPDATVSQYPDGWAECLITGRVKRVIVSFQGFPEALPHSDPTRPKPYELRESLGKGMGMFATPERPLLIVPAAFTMISVPLHFTEAQRHQAVLNQTEQMLEKMVDRMPGSTIFSPGLPDNTRYYTGVCNMLSRINHSCCPNSDRDWNSPTFSFFLRSACSIKKDEEITICYNGDILDPTASRQRRLASYGFRCSSLGDVKGEKTDPALKELELIEAEGLQSAWRNMGPGYEDEVKKYKDPHRTYQLVNMGARKVDTKKQKEDEAKISPNAIDVIRQMMAG</sequence>
<dbReference type="Proteomes" id="UP000297245">
    <property type="component" value="Unassembled WGS sequence"/>
</dbReference>
<dbReference type="InterPro" id="IPR053185">
    <property type="entry name" value="SET_domain_protein"/>
</dbReference>
<evidence type="ECO:0000313" key="3">
    <source>
        <dbReference type="EMBL" id="THU90122.1"/>
    </source>
</evidence>
<dbReference type="PANTHER" id="PTHR47332:SF4">
    <property type="entry name" value="SET DOMAIN-CONTAINING PROTEIN 5"/>
    <property type="match status" value="1"/>
</dbReference>
<feature type="compositionally biased region" description="Low complexity" evidence="1">
    <location>
        <begin position="16"/>
        <end position="31"/>
    </location>
</feature>
<name>A0A4S8LLH7_DENBC</name>
<feature type="region of interest" description="Disordered" evidence="1">
    <location>
        <begin position="1"/>
        <end position="41"/>
    </location>
</feature>
<keyword evidence="4" id="KW-1185">Reference proteome</keyword>
<dbReference type="InterPro" id="IPR046341">
    <property type="entry name" value="SET_dom_sf"/>
</dbReference>
<dbReference type="Gene3D" id="2.170.270.10">
    <property type="entry name" value="SET domain"/>
    <property type="match status" value="1"/>
</dbReference>
<organism evidence="3 4">
    <name type="scientific">Dendrothele bispora (strain CBS 962.96)</name>
    <dbReference type="NCBI Taxonomy" id="1314807"/>
    <lineage>
        <taxon>Eukaryota</taxon>
        <taxon>Fungi</taxon>
        <taxon>Dikarya</taxon>
        <taxon>Basidiomycota</taxon>
        <taxon>Agaricomycotina</taxon>
        <taxon>Agaricomycetes</taxon>
        <taxon>Agaricomycetidae</taxon>
        <taxon>Agaricales</taxon>
        <taxon>Agaricales incertae sedis</taxon>
        <taxon>Dendrothele</taxon>
    </lineage>
</organism>
<dbReference type="CDD" id="cd20071">
    <property type="entry name" value="SET_SMYD"/>
    <property type="match status" value="1"/>
</dbReference>
<evidence type="ECO:0000259" key="2">
    <source>
        <dbReference type="PROSITE" id="PS50280"/>
    </source>
</evidence>
<dbReference type="SUPFAM" id="SSF82199">
    <property type="entry name" value="SET domain"/>
    <property type="match status" value="1"/>
</dbReference>
<evidence type="ECO:0000313" key="4">
    <source>
        <dbReference type="Proteomes" id="UP000297245"/>
    </source>
</evidence>
<protein>
    <recommendedName>
        <fullName evidence="2">SET domain-containing protein</fullName>
    </recommendedName>
</protein>
<dbReference type="EMBL" id="ML179345">
    <property type="protein sequence ID" value="THU90122.1"/>
    <property type="molecule type" value="Genomic_DNA"/>
</dbReference>
<feature type="compositionally biased region" description="Polar residues" evidence="1">
    <location>
        <begin position="1"/>
        <end position="11"/>
    </location>
</feature>
<feature type="domain" description="SET" evidence="2">
    <location>
        <begin position="122"/>
        <end position="249"/>
    </location>
</feature>
<dbReference type="OrthoDB" id="5945798at2759"/>
<dbReference type="PROSITE" id="PS50280">
    <property type="entry name" value="SET"/>
    <property type="match status" value="1"/>
</dbReference>
<accession>A0A4S8LLH7</accession>
<dbReference type="InterPro" id="IPR001214">
    <property type="entry name" value="SET_dom"/>
</dbReference>
<dbReference type="AlphaFoldDB" id="A0A4S8LLH7"/>